<gene>
    <name evidence="1" type="ORF">MFIFM68171_06002</name>
</gene>
<comment type="caution">
    <text evidence="1">The sequence shown here is derived from an EMBL/GenBank/DDBJ whole genome shotgun (WGS) entry which is preliminary data.</text>
</comment>
<proteinExistence type="predicted"/>
<keyword evidence="2" id="KW-1185">Reference proteome</keyword>
<sequence>MAKTTTAKALGPLERGIVLLSDVDDGYLTWFQYLDTGCVDFSQKGAWAKGSFILTSWSGNNVVGMQRNFENLGPKYDVRLNEGLLGTRA</sequence>
<evidence type="ECO:0000313" key="1">
    <source>
        <dbReference type="EMBL" id="GAB1315792.1"/>
    </source>
</evidence>
<dbReference type="GeneID" id="98176745"/>
<dbReference type="RefSeq" id="XP_070917523.1">
    <property type="nucleotide sequence ID" value="XM_071061422.1"/>
</dbReference>
<protein>
    <submittedName>
        <fullName evidence="1">Uncharacterized protein</fullName>
    </submittedName>
</protein>
<accession>A0ABQ0GDI2</accession>
<dbReference type="Proteomes" id="UP001628179">
    <property type="component" value="Unassembled WGS sequence"/>
</dbReference>
<reference evidence="1 2" key="1">
    <citation type="submission" date="2024-09" db="EMBL/GenBank/DDBJ databases">
        <title>Itraconazole resistance in Madurella fahalii resulting from another homologue of gene encoding cytochrome P450 14-alpha sterol demethylase (CYP51).</title>
        <authorList>
            <person name="Yoshioka I."/>
            <person name="Fahal A.H."/>
            <person name="Kaneko S."/>
            <person name="Yaguchi T."/>
        </authorList>
    </citation>
    <scope>NUCLEOTIDE SEQUENCE [LARGE SCALE GENOMIC DNA]</scope>
    <source>
        <strain evidence="1 2">IFM 68171</strain>
    </source>
</reference>
<evidence type="ECO:0000313" key="2">
    <source>
        <dbReference type="Proteomes" id="UP001628179"/>
    </source>
</evidence>
<name>A0ABQ0GDI2_9PEZI</name>
<organism evidence="1 2">
    <name type="scientific">Madurella fahalii</name>
    <dbReference type="NCBI Taxonomy" id="1157608"/>
    <lineage>
        <taxon>Eukaryota</taxon>
        <taxon>Fungi</taxon>
        <taxon>Dikarya</taxon>
        <taxon>Ascomycota</taxon>
        <taxon>Pezizomycotina</taxon>
        <taxon>Sordariomycetes</taxon>
        <taxon>Sordariomycetidae</taxon>
        <taxon>Sordariales</taxon>
        <taxon>Sordariales incertae sedis</taxon>
        <taxon>Madurella</taxon>
    </lineage>
</organism>
<dbReference type="EMBL" id="BAAFSV010000003">
    <property type="protein sequence ID" value="GAB1315792.1"/>
    <property type="molecule type" value="Genomic_DNA"/>
</dbReference>